<dbReference type="EMBL" id="LR216287">
    <property type="protein sequence ID" value="VFJ12399.1"/>
    <property type="molecule type" value="Genomic_DNA"/>
</dbReference>
<evidence type="ECO:0000313" key="2">
    <source>
        <dbReference type="Proteomes" id="UP000294299"/>
    </source>
</evidence>
<evidence type="ECO:0000313" key="1">
    <source>
        <dbReference type="EMBL" id="VFJ12399.1"/>
    </source>
</evidence>
<reference evidence="1 2" key="1">
    <citation type="submission" date="2019-02" db="EMBL/GenBank/DDBJ databases">
        <authorList>
            <person name="Lehtovirta-Morley E L."/>
        </authorList>
    </citation>
    <scope>NUCLEOTIDE SEQUENCE [LARGE SCALE GENOMIC DNA]</scope>
    <source>
        <strain evidence="1">NFRAN1</strain>
    </source>
</reference>
<dbReference type="Proteomes" id="UP000294299">
    <property type="component" value="Chromosome NFRAN"/>
</dbReference>
<organism evidence="1 2">
    <name type="scientific">Candidatus Nitrosocosmicus franklandianus</name>
    <dbReference type="NCBI Taxonomy" id="1798806"/>
    <lineage>
        <taxon>Archaea</taxon>
        <taxon>Nitrososphaerota</taxon>
        <taxon>Nitrososphaeria</taxon>
        <taxon>Nitrososphaerales</taxon>
        <taxon>Nitrososphaeraceae</taxon>
        <taxon>Candidatus Nitrosocosmicus</taxon>
    </lineage>
</organism>
<sequence length="68" mass="8002">MIFYSINQLGYYFYSDTLEKVFELSEKKYSDQIKEDLKHIAESITYLQSGFNDSLLSDYKITAEELAL</sequence>
<name>A0A484IBK3_9ARCH</name>
<proteinExistence type="predicted"/>
<protein>
    <submittedName>
        <fullName evidence="1">Uncharacterized protein</fullName>
    </submittedName>
</protein>
<dbReference type="KEGG" id="nfn:NFRAN_0078"/>
<gene>
    <name evidence="1" type="ORF">NFRAN_0078</name>
</gene>
<keyword evidence="2" id="KW-1185">Reference proteome</keyword>
<accession>A0A484IBK3</accession>
<dbReference type="AlphaFoldDB" id="A0A484IBK3"/>